<protein>
    <recommendedName>
        <fullName evidence="4">Adenosine 5'-phosphosulfate reductase</fullName>
        <shortName evidence="4">APS reductase</shortName>
        <ecNumber evidence="4">1.8.4.10</ecNumber>
    </recommendedName>
    <alternativeName>
        <fullName evidence="4">5'-adenylylsulfate reductase</fullName>
    </alternativeName>
    <alternativeName>
        <fullName evidence="4">Thioredoxin-dependent 5'-adenylylsulfate reductase</fullName>
    </alternativeName>
</protein>
<dbReference type="Pfam" id="PF01507">
    <property type="entry name" value="PAPS_reduct"/>
    <property type="match status" value="1"/>
</dbReference>
<accession>A0A916Y631</accession>
<sequence>MTTSLAPRTRGRRTADDLERVARDGIAALRSGMDQEADARAALAWVAETFDPGAVAVASSMANTVLPHLVSQSIPGVDVLFLDTGYHFVETIATRDEAQRQLDIRVVDVTPDLTPGEQDAAYGSDLFATNAEYCCAMRKVEPLRDSLRGYEVWISGVRREESSTRAFAPLVTFDHKNGLVKVNPLVGWTSDELSAYADRHGVPMNLLLDNGYPSIGCEPCTKPVADGADPRSGRWAGSTKVECGIHVI</sequence>
<evidence type="ECO:0000256" key="3">
    <source>
        <dbReference type="ARBA" id="ARBA00024327"/>
    </source>
</evidence>
<comment type="cofactor">
    <cofactor evidence="4">
        <name>[4Fe-4S] cluster</name>
        <dbReference type="ChEBI" id="CHEBI:49883"/>
    </cofactor>
    <text evidence="4">Binds 1 [4Fe-4S] cluster per subunit.</text>
</comment>
<evidence type="ECO:0000313" key="6">
    <source>
        <dbReference type="EMBL" id="GGD32592.1"/>
    </source>
</evidence>
<keyword evidence="4" id="KW-0479">Metal-binding</keyword>
<dbReference type="PANTHER" id="PTHR46509:SF1">
    <property type="entry name" value="PHOSPHOADENOSINE PHOSPHOSULFATE REDUCTASE"/>
    <property type="match status" value="1"/>
</dbReference>
<feature type="active site" description="Nucleophile; cysteine thiosulfonate intermediate" evidence="4">
    <location>
        <position position="243"/>
    </location>
</feature>
<dbReference type="AlphaFoldDB" id="A0A916Y631"/>
<feature type="binding site" evidence="4">
    <location>
        <position position="220"/>
    </location>
    <ligand>
        <name>[4Fe-4S] cluster</name>
        <dbReference type="ChEBI" id="CHEBI:49883"/>
    </ligand>
</feature>
<dbReference type="InterPro" id="IPR004511">
    <property type="entry name" value="PAPS/APS_Rdtase"/>
</dbReference>
<comment type="subcellular location">
    <subcellularLocation>
        <location evidence="4">Cytoplasm</location>
    </subcellularLocation>
</comment>
<dbReference type="InterPro" id="IPR014729">
    <property type="entry name" value="Rossmann-like_a/b/a_fold"/>
</dbReference>
<dbReference type="GO" id="GO:0005737">
    <property type="term" value="C:cytoplasm"/>
    <property type="evidence" value="ECO:0007669"/>
    <property type="project" value="UniProtKB-SubCell"/>
</dbReference>
<evidence type="ECO:0000256" key="1">
    <source>
        <dbReference type="ARBA" id="ARBA00009732"/>
    </source>
</evidence>
<feature type="domain" description="Phosphoadenosine phosphosulphate reductase" evidence="5">
    <location>
        <begin position="55"/>
        <end position="223"/>
    </location>
</feature>
<keyword evidence="7" id="KW-1185">Reference proteome</keyword>
<keyword evidence="4" id="KW-0411">Iron-sulfur</keyword>
<comment type="pathway">
    <text evidence="3 4">Sulfur metabolism; hydrogen sulfide biosynthesis; sulfite from sulfate.</text>
</comment>
<dbReference type="GO" id="GO:0051539">
    <property type="term" value="F:4 iron, 4 sulfur cluster binding"/>
    <property type="evidence" value="ECO:0007669"/>
    <property type="project" value="UniProtKB-UniRule"/>
</dbReference>
<comment type="similarity">
    <text evidence="1 4">Belongs to the PAPS reductase family. CysH subfamily.</text>
</comment>
<dbReference type="GO" id="GO:0046872">
    <property type="term" value="F:metal ion binding"/>
    <property type="evidence" value="ECO:0007669"/>
    <property type="project" value="UniProtKB-KW"/>
</dbReference>
<comment type="function">
    <text evidence="4">Catalyzes the formation of sulfite from adenosine 5'-phosphosulfate (APS) using thioredoxin as an electron donor.</text>
</comment>
<keyword evidence="4" id="KW-0963">Cytoplasm</keyword>
<feature type="binding site" evidence="4">
    <location>
        <position position="135"/>
    </location>
    <ligand>
        <name>[4Fe-4S] cluster</name>
        <dbReference type="ChEBI" id="CHEBI:49883"/>
    </ligand>
</feature>
<comment type="caution">
    <text evidence="6">The sequence shown here is derived from an EMBL/GenBank/DDBJ whole genome shotgun (WGS) entry which is preliminary data.</text>
</comment>
<dbReference type="InterPro" id="IPR002500">
    <property type="entry name" value="PAPS_reduct_dom"/>
</dbReference>
<dbReference type="NCBIfam" id="TIGR00434">
    <property type="entry name" value="cysH"/>
    <property type="match status" value="1"/>
</dbReference>
<evidence type="ECO:0000256" key="4">
    <source>
        <dbReference type="HAMAP-Rule" id="MF_00063"/>
    </source>
</evidence>
<dbReference type="PIRSF" id="PIRSF000857">
    <property type="entry name" value="PAPS_reductase"/>
    <property type="match status" value="1"/>
</dbReference>
<dbReference type="EC" id="1.8.4.10" evidence="4"/>
<feature type="binding site" evidence="4">
    <location>
        <position position="134"/>
    </location>
    <ligand>
        <name>[4Fe-4S] cluster</name>
        <dbReference type="ChEBI" id="CHEBI:49883"/>
    </ligand>
</feature>
<dbReference type="Proteomes" id="UP000633205">
    <property type="component" value="Unassembled WGS sequence"/>
</dbReference>
<dbReference type="SUPFAM" id="SSF52402">
    <property type="entry name" value="Adenine nucleotide alpha hydrolases-like"/>
    <property type="match status" value="1"/>
</dbReference>
<dbReference type="HAMAP" id="MF_00063">
    <property type="entry name" value="CysH"/>
    <property type="match status" value="1"/>
</dbReference>
<gene>
    <name evidence="4 6" type="primary">cysH</name>
    <name evidence="6" type="ORF">GCM10010915_11190</name>
</gene>
<dbReference type="EMBL" id="BMHO01000001">
    <property type="protein sequence ID" value="GGD32592.1"/>
    <property type="molecule type" value="Genomic_DNA"/>
</dbReference>
<comment type="catalytic activity">
    <reaction evidence="4">
        <text>[thioredoxin]-disulfide + sulfite + AMP + 2 H(+) = adenosine 5'-phosphosulfate + [thioredoxin]-dithiol</text>
        <dbReference type="Rhea" id="RHEA:21976"/>
        <dbReference type="Rhea" id="RHEA-COMP:10698"/>
        <dbReference type="Rhea" id="RHEA-COMP:10700"/>
        <dbReference type="ChEBI" id="CHEBI:15378"/>
        <dbReference type="ChEBI" id="CHEBI:17359"/>
        <dbReference type="ChEBI" id="CHEBI:29950"/>
        <dbReference type="ChEBI" id="CHEBI:50058"/>
        <dbReference type="ChEBI" id="CHEBI:58243"/>
        <dbReference type="ChEBI" id="CHEBI:456215"/>
        <dbReference type="EC" id="1.8.4.10"/>
    </reaction>
</comment>
<dbReference type="GO" id="GO:0070814">
    <property type="term" value="P:hydrogen sulfide biosynthetic process"/>
    <property type="evidence" value="ECO:0007669"/>
    <property type="project" value="UniProtKB-UniRule"/>
</dbReference>
<dbReference type="GO" id="GO:0043866">
    <property type="term" value="F:adenylyl-sulfate reductase (thioredoxin) activity"/>
    <property type="evidence" value="ECO:0007669"/>
    <property type="project" value="UniProtKB-EC"/>
</dbReference>
<organism evidence="6 7">
    <name type="scientific">Microbacterium faecale</name>
    <dbReference type="NCBI Taxonomy" id="1804630"/>
    <lineage>
        <taxon>Bacteria</taxon>
        <taxon>Bacillati</taxon>
        <taxon>Actinomycetota</taxon>
        <taxon>Actinomycetes</taxon>
        <taxon>Micrococcales</taxon>
        <taxon>Microbacteriaceae</taxon>
        <taxon>Microbacterium</taxon>
    </lineage>
</organism>
<dbReference type="GO" id="GO:0004604">
    <property type="term" value="F:phosphoadenylyl-sulfate reductase (thioredoxin) activity"/>
    <property type="evidence" value="ECO:0007669"/>
    <property type="project" value="UniProtKB-UniRule"/>
</dbReference>
<dbReference type="NCBIfam" id="NF002537">
    <property type="entry name" value="PRK02090.1"/>
    <property type="match status" value="1"/>
</dbReference>
<dbReference type="PANTHER" id="PTHR46509">
    <property type="entry name" value="PHOSPHOADENOSINE PHOSPHOSULFATE REDUCTASE"/>
    <property type="match status" value="1"/>
</dbReference>
<reference evidence="6" key="2">
    <citation type="submission" date="2020-09" db="EMBL/GenBank/DDBJ databases">
        <authorList>
            <person name="Sun Q."/>
            <person name="Zhou Y."/>
        </authorList>
    </citation>
    <scope>NUCLEOTIDE SEQUENCE</scope>
    <source>
        <strain evidence="6">CGMCC 1.15152</strain>
    </source>
</reference>
<proteinExistence type="inferred from homology"/>
<reference evidence="6" key="1">
    <citation type="journal article" date="2014" name="Int. J. Syst. Evol. Microbiol.">
        <title>Complete genome sequence of Corynebacterium casei LMG S-19264T (=DSM 44701T), isolated from a smear-ripened cheese.</title>
        <authorList>
            <consortium name="US DOE Joint Genome Institute (JGI-PGF)"/>
            <person name="Walter F."/>
            <person name="Albersmeier A."/>
            <person name="Kalinowski J."/>
            <person name="Ruckert C."/>
        </authorList>
    </citation>
    <scope>NUCLEOTIDE SEQUENCE</scope>
    <source>
        <strain evidence="6">CGMCC 1.15152</strain>
    </source>
</reference>
<evidence type="ECO:0000313" key="7">
    <source>
        <dbReference type="Proteomes" id="UP000633205"/>
    </source>
</evidence>
<evidence type="ECO:0000259" key="5">
    <source>
        <dbReference type="Pfam" id="PF01507"/>
    </source>
</evidence>
<evidence type="ECO:0000256" key="2">
    <source>
        <dbReference type="ARBA" id="ARBA00023002"/>
    </source>
</evidence>
<dbReference type="GO" id="GO:0019379">
    <property type="term" value="P:sulfate assimilation, phosphoadenylyl sulfate reduction by phosphoadenylyl-sulfate reductase (thioredoxin)"/>
    <property type="evidence" value="ECO:0007669"/>
    <property type="project" value="UniProtKB-UniRule"/>
</dbReference>
<keyword evidence="2 4" id="KW-0560">Oxidoreductase</keyword>
<name>A0A916Y631_9MICO</name>
<keyword evidence="4" id="KW-0408">Iron</keyword>
<feature type="binding site" evidence="4">
    <location>
        <position position="217"/>
    </location>
    <ligand>
        <name>[4Fe-4S] cluster</name>
        <dbReference type="ChEBI" id="CHEBI:49883"/>
    </ligand>
</feature>
<dbReference type="Gene3D" id="3.40.50.620">
    <property type="entry name" value="HUPs"/>
    <property type="match status" value="1"/>
</dbReference>
<dbReference type="RefSeq" id="WP_188711296.1">
    <property type="nucleotide sequence ID" value="NZ_BMHO01000001.1"/>
</dbReference>